<dbReference type="EMBL" id="FRDL01000006">
    <property type="protein sequence ID" value="SHN69041.1"/>
    <property type="molecule type" value="Genomic_DNA"/>
</dbReference>
<keyword evidence="2" id="KW-1185">Reference proteome</keyword>
<name>A0A1M7TEE4_9RHOB</name>
<sequence>MPKQPFFIEGLGPDDKRIVYVRELRQDELPPEAVASGNSRIYAIHDAASGARLALTDDCKLAFKLARQHDRKPVHVH</sequence>
<dbReference type="Pfam" id="PF06620">
    <property type="entry name" value="DUF1150"/>
    <property type="match status" value="1"/>
</dbReference>
<dbReference type="Proteomes" id="UP000184066">
    <property type="component" value="Unassembled WGS sequence"/>
</dbReference>
<dbReference type="OrthoDB" id="7205167at2"/>
<gene>
    <name evidence="1" type="ORF">SAMN05216200_10619</name>
</gene>
<protein>
    <recommendedName>
        <fullName evidence="3">DUF1150 family protein</fullName>
    </recommendedName>
</protein>
<dbReference type="AlphaFoldDB" id="A0A1M7TEE4"/>
<reference evidence="1 2" key="1">
    <citation type="submission" date="2016-12" db="EMBL/GenBank/DDBJ databases">
        <authorList>
            <person name="Song W.-J."/>
            <person name="Kurnit D.M."/>
        </authorList>
    </citation>
    <scope>NUCLEOTIDE SEQUENCE [LARGE SCALE GENOMIC DNA]</scope>
    <source>
        <strain evidence="1 2">CGMCC 1.10808</strain>
    </source>
</reference>
<evidence type="ECO:0000313" key="2">
    <source>
        <dbReference type="Proteomes" id="UP000184066"/>
    </source>
</evidence>
<proteinExistence type="predicted"/>
<organism evidence="1 2">
    <name type="scientific">Oceanicella actignis</name>
    <dbReference type="NCBI Taxonomy" id="1189325"/>
    <lineage>
        <taxon>Bacteria</taxon>
        <taxon>Pseudomonadati</taxon>
        <taxon>Pseudomonadota</taxon>
        <taxon>Alphaproteobacteria</taxon>
        <taxon>Rhodobacterales</taxon>
        <taxon>Paracoccaceae</taxon>
        <taxon>Oceanicella</taxon>
    </lineage>
</organism>
<evidence type="ECO:0008006" key="3">
    <source>
        <dbReference type="Google" id="ProtNLM"/>
    </source>
</evidence>
<dbReference type="RefSeq" id="WP_072747462.1">
    <property type="nucleotide sequence ID" value="NZ_FOHL01000006.1"/>
</dbReference>
<dbReference type="InterPro" id="IPR009531">
    <property type="entry name" value="DUF1150"/>
</dbReference>
<accession>A0A1M7TEE4</accession>
<dbReference type="STRING" id="1189325.SAMN04488119_106183"/>
<evidence type="ECO:0000313" key="1">
    <source>
        <dbReference type="EMBL" id="SHN69041.1"/>
    </source>
</evidence>